<evidence type="ECO:0000256" key="10">
    <source>
        <dbReference type="SAM" id="MobiDB-lite"/>
    </source>
</evidence>
<dbReference type="GO" id="GO:0008270">
    <property type="term" value="F:zinc ion binding"/>
    <property type="evidence" value="ECO:0007669"/>
    <property type="project" value="UniProtKB-KW"/>
</dbReference>
<keyword evidence="4" id="KW-0677">Repeat</keyword>
<keyword evidence="9" id="KW-0539">Nucleus</keyword>
<evidence type="ECO:0000256" key="8">
    <source>
        <dbReference type="ARBA" id="ARBA00023163"/>
    </source>
</evidence>
<dbReference type="InterPro" id="IPR013087">
    <property type="entry name" value="Znf_C2H2_type"/>
</dbReference>
<feature type="compositionally biased region" description="Basic residues" evidence="10">
    <location>
        <begin position="101"/>
        <end position="115"/>
    </location>
</feature>
<sequence length="709" mass="79988">MVPAFLVDQCKQYFSQRLNEVLSHRVDSGLLSSIEGVFDNALSLLIQALEDGNVSFNIDEALEDLKPKPEDLLGGLNSTKQEQEDLVLKSKLRTRRVQRKRVCKRNQYKRRKRSSKIAANDDTLEDDPSALENDPVALEDNPSALENDPVALEDNPSALENDPVALEDNPSALENDPVALEDDSNALEDDPVALEDNHSVLEDDSSALEDPVALDDDPYVQDVSSEAESEGDVPAQVYRKSKYTYTYTCETCGKIFTQKYGYRRHIAKEHEGGLEDHPEFGKIVSCDVCNQVFPFHQIHAHKKTHRKYPCEICGKNLSSPQALRKHKAIIHHDDKTQRIQCEFCGKGIRSFDMKVHMTQYHPESPLKCSICSKEYAMKSSLQNHYEVVHGNGGRFVCARCGKAFLSKAHLQGHERTHTSQKPHVCETCGKGFSEALTLKMHVAREHAGGYDKDPELSRPVTCEFCGKSMPFHRIHHHKKIHKKYPCDICGIELSSPQSVRKHQVLIHKQGKTDIVECQVCGKTVHSFKLNAHMSQYHPAASDLICRLCSKEFKNTLSLRNHVKYTHGDDGEHVCTTCGKRMRSASDLRGHEISHSDARNHVCGTCGKAFKYKAQLSRHTKLDHEGKTPFKCTDCGKVYRTKQRLRDHVNQHLGIKPCVCGQCGEAFATSSSLDSHRKKHRIRSTQKERHRMRTVSNSDEDTADLDSIKA</sequence>
<evidence type="ECO:0000313" key="11">
    <source>
        <dbReference type="EMBL" id="CAD7226305.1"/>
    </source>
</evidence>
<keyword evidence="5" id="KW-0863">Zinc-finger</keyword>
<dbReference type="PROSITE" id="PS00028">
    <property type="entry name" value="ZINC_FINGER_C2H2_1"/>
    <property type="match status" value="10"/>
</dbReference>
<dbReference type="PANTHER" id="PTHR24399">
    <property type="entry name" value="ZINC FINGER AND BTB DOMAIN-CONTAINING"/>
    <property type="match status" value="1"/>
</dbReference>
<protein>
    <submittedName>
        <fullName evidence="11">Uncharacterized protein</fullName>
    </submittedName>
</protein>
<reference evidence="11" key="1">
    <citation type="submission" date="2020-11" db="EMBL/GenBank/DDBJ databases">
        <authorList>
            <person name="Tran Van P."/>
        </authorList>
    </citation>
    <scope>NUCLEOTIDE SEQUENCE</scope>
</reference>
<dbReference type="GO" id="GO:0001227">
    <property type="term" value="F:DNA-binding transcription repressor activity, RNA polymerase II-specific"/>
    <property type="evidence" value="ECO:0007669"/>
    <property type="project" value="TreeGrafter"/>
</dbReference>
<dbReference type="InterPro" id="IPR036236">
    <property type="entry name" value="Znf_C2H2_sf"/>
</dbReference>
<comment type="subcellular location">
    <subcellularLocation>
        <location evidence="1">Nucleus</location>
    </subcellularLocation>
</comment>
<organism evidence="11">
    <name type="scientific">Cyprideis torosa</name>
    <dbReference type="NCBI Taxonomy" id="163714"/>
    <lineage>
        <taxon>Eukaryota</taxon>
        <taxon>Metazoa</taxon>
        <taxon>Ecdysozoa</taxon>
        <taxon>Arthropoda</taxon>
        <taxon>Crustacea</taxon>
        <taxon>Oligostraca</taxon>
        <taxon>Ostracoda</taxon>
        <taxon>Podocopa</taxon>
        <taxon>Podocopida</taxon>
        <taxon>Cytherocopina</taxon>
        <taxon>Cytheroidea</taxon>
        <taxon>Cytherideidae</taxon>
        <taxon>Cyprideis</taxon>
    </lineage>
</organism>
<evidence type="ECO:0000256" key="7">
    <source>
        <dbReference type="ARBA" id="ARBA00023015"/>
    </source>
</evidence>
<evidence type="ECO:0000256" key="6">
    <source>
        <dbReference type="ARBA" id="ARBA00022833"/>
    </source>
</evidence>
<keyword evidence="7" id="KW-0805">Transcription regulation</keyword>
<evidence type="ECO:0000256" key="4">
    <source>
        <dbReference type="ARBA" id="ARBA00022737"/>
    </source>
</evidence>
<dbReference type="Pfam" id="PF13894">
    <property type="entry name" value="zf-C2H2_4"/>
    <property type="match status" value="1"/>
</dbReference>
<dbReference type="SUPFAM" id="SSF57667">
    <property type="entry name" value="beta-beta-alpha zinc fingers"/>
    <property type="match status" value="6"/>
</dbReference>
<comment type="similarity">
    <text evidence="2">Belongs to the krueppel C2H2-type zinc-finger protein family.</text>
</comment>
<dbReference type="Gene3D" id="3.30.160.60">
    <property type="entry name" value="Classic Zinc Finger"/>
    <property type="match status" value="10"/>
</dbReference>
<dbReference type="PANTHER" id="PTHR24399:SF23">
    <property type="entry name" value="C2H2-TYPE DOMAIN-CONTAINING PROTEIN"/>
    <property type="match status" value="1"/>
</dbReference>
<evidence type="ECO:0000256" key="9">
    <source>
        <dbReference type="ARBA" id="ARBA00023242"/>
    </source>
</evidence>
<evidence type="ECO:0000256" key="1">
    <source>
        <dbReference type="ARBA" id="ARBA00004123"/>
    </source>
</evidence>
<dbReference type="OrthoDB" id="8685330at2759"/>
<evidence type="ECO:0000256" key="3">
    <source>
        <dbReference type="ARBA" id="ARBA00022723"/>
    </source>
</evidence>
<feature type="region of interest" description="Disordered" evidence="10">
    <location>
        <begin position="101"/>
        <end position="177"/>
    </location>
</feature>
<dbReference type="GO" id="GO:0005654">
    <property type="term" value="C:nucleoplasm"/>
    <property type="evidence" value="ECO:0007669"/>
    <property type="project" value="TreeGrafter"/>
</dbReference>
<dbReference type="GO" id="GO:0000978">
    <property type="term" value="F:RNA polymerase II cis-regulatory region sequence-specific DNA binding"/>
    <property type="evidence" value="ECO:0007669"/>
    <property type="project" value="TreeGrafter"/>
</dbReference>
<evidence type="ECO:0000256" key="5">
    <source>
        <dbReference type="ARBA" id="ARBA00022771"/>
    </source>
</evidence>
<dbReference type="Pfam" id="PF00096">
    <property type="entry name" value="zf-C2H2"/>
    <property type="match status" value="4"/>
</dbReference>
<keyword evidence="6" id="KW-0862">Zinc</keyword>
<dbReference type="Pfam" id="PF13912">
    <property type="entry name" value="zf-C2H2_6"/>
    <property type="match status" value="2"/>
</dbReference>
<dbReference type="FunFam" id="3.30.160.60:FF:000193">
    <property type="entry name" value="Zinc finger protein 300"/>
    <property type="match status" value="1"/>
</dbReference>
<keyword evidence="8" id="KW-0804">Transcription</keyword>
<feature type="compositionally biased region" description="Basic residues" evidence="10">
    <location>
        <begin position="675"/>
        <end position="692"/>
    </location>
</feature>
<feature type="region of interest" description="Disordered" evidence="10">
    <location>
        <begin position="673"/>
        <end position="709"/>
    </location>
</feature>
<dbReference type="FunFam" id="3.30.160.60:FF:000065">
    <property type="entry name" value="B-cell CLL/lymphoma 6, member B"/>
    <property type="match status" value="1"/>
</dbReference>
<proteinExistence type="inferred from homology"/>
<dbReference type="SMART" id="SM00355">
    <property type="entry name" value="ZnF_C2H2"/>
    <property type="match status" value="15"/>
</dbReference>
<keyword evidence="3" id="KW-0479">Metal-binding</keyword>
<name>A0A7R8ZLT9_9CRUS</name>
<dbReference type="AlphaFoldDB" id="A0A7R8ZLT9"/>
<gene>
    <name evidence="11" type="ORF">CTOB1V02_LOCUS4226</name>
</gene>
<dbReference type="EMBL" id="OB660798">
    <property type="protein sequence ID" value="CAD7226305.1"/>
    <property type="molecule type" value="Genomic_DNA"/>
</dbReference>
<evidence type="ECO:0000256" key="2">
    <source>
        <dbReference type="ARBA" id="ARBA00006991"/>
    </source>
</evidence>
<dbReference type="PROSITE" id="PS50157">
    <property type="entry name" value="ZINC_FINGER_C2H2_2"/>
    <property type="match status" value="11"/>
</dbReference>
<accession>A0A7R8ZLT9</accession>